<organism evidence="1 2">
    <name type="scientific">Lachnospira hominis</name>
    <name type="common">ex Liu et al. 2021</name>
    <dbReference type="NCBI Taxonomy" id="2763051"/>
    <lineage>
        <taxon>Bacteria</taxon>
        <taxon>Bacillati</taxon>
        <taxon>Bacillota</taxon>
        <taxon>Clostridia</taxon>
        <taxon>Lachnospirales</taxon>
        <taxon>Lachnospiraceae</taxon>
        <taxon>Lachnospira</taxon>
    </lineage>
</organism>
<name>A0ABR7G087_9FIRM</name>
<protein>
    <submittedName>
        <fullName evidence="1">Uncharacterized protein</fullName>
    </submittedName>
</protein>
<sequence length="88" mass="10509">MAKNEELKIYDYEQSSLKQLLEQKIVRVLEDKDRYYVGVDSDYSSDRWDVVNKGDNKRHWTTIIDMFVAGVFDEAKEITPEEFRKRVS</sequence>
<evidence type="ECO:0000313" key="1">
    <source>
        <dbReference type="EMBL" id="MBC5680861.1"/>
    </source>
</evidence>
<reference evidence="1 2" key="1">
    <citation type="submission" date="2020-08" db="EMBL/GenBank/DDBJ databases">
        <title>Genome public.</title>
        <authorList>
            <person name="Liu C."/>
            <person name="Sun Q."/>
        </authorList>
    </citation>
    <scope>NUCLEOTIDE SEQUENCE [LARGE SCALE GENOMIC DNA]</scope>
    <source>
        <strain evidence="1 2">NSJ-43</strain>
    </source>
</reference>
<evidence type="ECO:0000313" key="2">
    <source>
        <dbReference type="Proteomes" id="UP000628463"/>
    </source>
</evidence>
<keyword evidence="2" id="KW-1185">Reference proteome</keyword>
<proteinExistence type="predicted"/>
<dbReference type="Proteomes" id="UP000628463">
    <property type="component" value="Unassembled WGS sequence"/>
</dbReference>
<comment type="caution">
    <text evidence="1">The sequence shown here is derived from an EMBL/GenBank/DDBJ whole genome shotgun (WGS) entry which is preliminary data.</text>
</comment>
<gene>
    <name evidence="1" type="ORF">H8S01_07810</name>
</gene>
<dbReference type="RefSeq" id="WP_186836825.1">
    <property type="nucleotide sequence ID" value="NZ_JACOPD010000005.1"/>
</dbReference>
<accession>A0ABR7G087</accession>
<dbReference type="EMBL" id="JACOPD010000005">
    <property type="protein sequence ID" value="MBC5680861.1"/>
    <property type="molecule type" value="Genomic_DNA"/>
</dbReference>